<feature type="region of interest" description="Disordered" evidence="1">
    <location>
        <begin position="18"/>
        <end position="42"/>
    </location>
</feature>
<protein>
    <submittedName>
        <fullName evidence="3">Enhancer of polycomb-like protein</fullName>
    </submittedName>
</protein>
<name>A0A0K0E351_STRER</name>
<evidence type="ECO:0000313" key="3">
    <source>
        <dbReference type="WBParaSite" id="SSTP_0000392200.1"/>
    </source>
</evidence>
<dbReference type="AlphaFoldDB" id="A0A0K0E351"/>
<feature type="compositionally biased region" description="Low complexity" evidence="1">
    <location>
        <begin position="32"/>
        <end position="41"/>
    </location>
</feature>
<dbReference type="WBParaSite" id="TCONS_00005657.p1">
    <property type="protein sequence ID" value="TCONS_00005657.p1"/>
    <property type="gene ID" value="XLOC_003911"/>
</dbReference>
<evidence type="ECO:0000313" key="2">
    <source>
        <dbReference type="Proteomes" id="UP000035681"/>
    </source>
</evidence>
<reference evidence="3" key="1">
    <citation type="submission" date="2015-08" db="UniProtKB">
        <authorList>
            <consortium name="WormBaseParasite"/>
        </authorList>
    </citation>
    <scope>IDENTIFICATION</scope>
</reference>
<accession>A0A0K0E351</accession>
<evidence type="ECO:0000256" key="1">
    <source>
        <dbReference type="SAM" id="MobiDB-lite"/>
    </source>
</evidence>
<proteinExistence type="predicted"/>
<dbReference type="WBParaSite" id="SSTP_0000392200.1">
    <property type="protein sequence ID" value="SSTP_0000392200.1"/>
    <property type="gene ID" value="SSTP_0000392200"/>
</dbReference>
<organism evidence="3">
    <name type="scientific">Strongyloides stercoralis</name>
    <name type="common">Threadworm</name>
    <dbReference type="NCBI Taxonomy" id="6248"/>
    <lineage>
        <taxon>Eukaryota</taxon>
        <taxon>Metazoa</taxon>
        <taxon>Ecdysozoa</taxon>
        <taxon>Nematoda</taxon>
        <taxon>Chromadorea</taxon>
        <taxon>Rhabditida</taxon>
        <taxon>Tylenchina</taxon>
        <taxon>Panagrolaimomorpha</taxon>
        <taxon>Strongyloidoidea</taxon>
        <taxon>Strongyloididae</taxon>
        <taxon>Strongyloides</taxon>
    </lineage>
</organism>
<keyword evidence="2" id="KW-1185">Reference proteome</keyword>
<dbReference type="Proteomes" id="UP000035681">
    <property type="component" value="Unplaced"/>
</dbReference>
<sequence>MSISRELIMNEKLKLDYSDDSHPSELSLTEGTSNSFTSSSSENYPNDHRTIFLCGYVQGRWHNESLNNITNDLTSDFFVCTNKTKDNFSFTLARDMLRNSKTFIFLLNEYTLNDLGCLLCLQYAYEIHLPIIVLRPLKTQLIILNKNYIDFNKEDNDEEDIKNRINNLKLDHQLDNKIISKILFDGYEKSIPYDKLQHKRSMNKLKKQLKISIPITARRMSTRKVGVINVPHQIALVRNFKKDKNFLNVNNISGKMDRQQKTDIQKGDFLIPIKRNPSKCKITEKAKKRKSNIKGFSSMINLSSNNNDNKNENENKKFNLNSYKSLEKNISTSNISTARRSSDVLFSDRDTFKNTRYLVFNGKDSSKKPYLINFPNDLYTEDGEVIESEIYNELKANSNIYGNDDSDFDADRDFDEKEDKIRSEIVLKVKGTLNDDDLYSYEDDLEF</sequence>